<accession>A0AAI8ZS75</accession>
<evidence type="ECO:0000313" key="1">
    <source>
        <dbReference type="EMBL" id="CFR04513.1"/>
    </source>
</evidence>
<evidence type="ECO:0008006" key="3">
    <source>
        <dbReference type="Google" id="ProtNLM"/>
    </source>
</evidence>
<dbReference type="Gene3D" id="1.10.30.50">
    <property type="match status" value="1"/>
</dbReference>
<proteinExistence type="predicted"/>
<dbReference type="RefSeq" id="WP_057644652.1">
    <property type="nucleotide sequence ID" value="NZ_CABMMF010000016.1"/>
</dbReference>
<name>A0AAI8ZS75_YERFR</name>
<gene>
    <name evidence="1" type="ORF">ERS008524_02638</name>
</gene>
<comment type="caution">
    <text evidence="1">The sequence shown here is derived from an EMBL/GenBank/DDBJ whole genome shotgun (WGS) entry which is preliminary data.</text>
</comment>
<dbReference type="Proteomes" id="UP000046784">
    <property type="component" value="Unassembled WGS sequence"/>
</dbReference>
<dbReference type="AlphaFoldDB" id="A0AAI8ZS75"/>
<dbReference type="EMBL" id="CGCB01000016">
    <property type="protein sequence ID" value="CFR04513.1"/>
    <property type="molecule type" value="Genomic_DNA"/>
</dbReference>
<protein>
    <recommendedName>
        <fullName evidence="3">HNH endonuclease</fullName>
    </recommendedName>
</protein>
<organism evidence="1 2">
    <name type="scientific">Yersinia frederiksenii</name>
    <dbReference type="NCBI Taxonomy" id="29484"/>
    <lineage>
        <taxon>Bacteria</taxon>
        <taxon>Pseudomonadati</taxon>
        <taxon>Pseudomonadota</taxon>
        <taxon>Gammaproteobacteria</taxon>
        <taxon>Enterobacterales</taxon>
        <taxon>Yersiniaceae</taxon>
        <taxon>Yersinia</taxon>
    </lineage>
</organism>
<reference evidence="1 2" key="1">
    <citation type="submission" date="2015-03" db="EMBL/GenBank/DDBJ databases">
        <authorList>
            <consortium name="Pathogen Informatics"/>
            <person name="Murphy D."/>
        </authorList>
    </citation>
    <scope>NUCLEOTIDE SEQUENCE [LARGE SCALE GENOMIC DNA]</scope>
    <source>
        <strain evidence="1 2">3400/83</strain>
    </source>
</reference>
<evidence type="ECO:0000313" key="2">
    <source>
        <dbReference type="Proteomes" id="UP000046784"/>
    </source>
</evidence>
<sequence length="310" mass="35799">MIISIKNNWQNAMKLHSDYLNDLICDYLNSTIRRSTGWDEAKNFIAEVHHLLILAGKVDILESIRIYKAYKSRLLITPNISKQFDKEIKSVFNYNKFVRKSGTWNAYSLCNKSITRTCPYCNQAYAFSIQKKNRGFRPTLDHFYSKDDYPHLALVINNLIPSCSACNSSLKGKIDFFANEHLNPLWDDEAINFVLTHEDGILTLIDGMISSPENIKINISFDSKKPSIKNSVDTFLINERYQELTVEAIEFATAKLNLEHALSTGLSYFRNSSESNILRFDKKEYKRHLLGKLFLDIYNNIPNTNIISTR</sequence>